<dbReference type="Pfam" id="PF02381">
    <property type="entry name" value="MraZ"/>
    <property type="match status" value="2"/>
</dbReference>
<evidence type="ECO:0000256" key="6">
    <source>
        <dbReference type="ARBA" id="ARBA00023163"/>
    </source>
</evidence>
<feature type="domain" description="SpoVT-AbrB" evidence="7">
    <location>
        <begin position="7"/>
        <end position="52"/>
    </location>
</feature>
<keyword evidence="2" id="KW-0963">Cytoplasm</keyword>
<keyword evidence="5" id="KW-0238">DNA-binding</keyword>
<dbReference type="GO" id="GO:0000976">
    <property type="term" value="F:transcription cis-regulatory region binding"/>
    <property type="evidence" value="ECO:0007669"/>
    <property type="project" value="TreeGrafter"/>
</dbReference>
<dbReference type="GO" id="GO:2000143">
    <property type="term" value="P:negative regulation of DNA-templated transcription initiation"/>
    <property type="evidence" value="ECO:0007669"/>
    <property type="project" value="TreeGrafter"/>
</dbReference>
<comment type="caution">
    <text evidence="8">The sequence shown here is derived from an EMBL/GenBank/DDBJ whole genome shotgun (WGS) entry which is preliminary data.</text>
</comment>
<dbReference type="SUPFAM" id="SSF89447">
    <property type="entry name" value="AbrB/MazE/MraZ-like"/>
    <property type="match status" value="1"/>
</dbReference>
<organism evidence="8">
    <name type="scientific">hydrocarbon metagenome</name>
    <dbReference type="NCBI Taxonomy" id="938273"/>
    <lineage>
        <taxon>unclassified sequences</taxon>
        <taxon>metagenomes</taxon>
        <taxon>ecological metagenomes</taxon>
    </lineage>
</organism>
<gene>
    <name evidence="8" type="ORF">ASZ90_008343</name>
</gene>
<keyword evidence="4" id="KW-0805">Transcription regulation</keyword>
<evidence type="ECO:0000313" key="8">
    <source>
        <dbReference type="EMBL" id="KUG21893.1"/>
    </source>
</evidence>
<evidence type="ECO:0000256" key="5">
    <source>
        <dbReference type="ARBA" id="ARBA00023125"/>
    </source>
</evidence>
<dbReference type="GO" id="GO:0051301">
    <property type="term" value="P:cell division"/>
    <property type="evidence" value="ECO:0007669"/>
    <property type="project" value="UniProtKB-KW"/>
</dbReference>
<evidence type="ECO:0000256" key="2">
    <source>
        <dbReference type="ARBA" id="ARBA00022490"/>
    </source>
</evidence>
<keyword evidence="3" id="KW-0677">Repeat</keyword>
<evidence type="ECO:0000256" key="1">
    <source>
        <dbReference type="ARBA" id="ARBA00013860"/>
    </source>
</evidence>
<feature type="domain" description="SpoVT-AbrB" evidence="7">
    <location>
        <begin position="81"/>
        <end position="124"/>
    </location>
</feature>
<dbReference type="InterPro" id="IPR037914">
    <property type="entry name" value="SpoVT-AbrB_sf"/>
</dbReference>
<dbReference type="GO" id="GO:0003700">
    <property type="term" value="F:DNA-binding transcription factor activity"/>
    <property type="evidence" value="ECO:0007669"/>
    <property type="project" value="InterPro"/>
</dbReference>
<dbReference type="InterPro" id="IPR035642">
    <property type="entry name" value="MraZ_N"/>
</dbReference>
<dbReference type="InterPro" id="IPR020603">
    <property type="entry name" value="MraZ_dom"/>
</dbReference>
<evidence type="ECO:0000256" key="3">
    <source>
        <dbReference type="ARBA" id="ARBA00022737"/>
    </source>
</evidence>
<dbReference type="Gene3D" id="3.40.1550.20">
    <property type="entry name" value="Transcriptional regulator MraZ domain"/>
    <property type="match status" value="1"/>
</dbReference>
<dbReference type="PANTHER" id="PTHR34701:SF1">
    <property type="entry name" value="TRANSCRIPTIONAL REGULATOR MRAZ"/>
    <property type="match status" value="1"/>
</dbReference>
<dbReference type="CDD" id="cd16320">
    <property type="entry name" value="MraZ_N"/>
    <property type="match status" value="1"/>
</dbReference>
<evidence type="ECO:0000259" key="7">
    <source>
        <dbReference type="PROSITE" id="PS51740"/>
    </source>
</evidence>
<dbReference type="InterPro" id="IPR038619">
    <property type="entry name" value="MraZ_sf"/>
</dbReference>
<reference evidence="8" key="1">
    <citation type="journal article" date="2015" name="Proc. Natl. Acad. Sci. U.S.A.">
        <title>Networks of energetic and metabolic interactions define dynamics in microbial communities.</title>
        <authorList>
            <person name="Embree M."/>
            <person name="Liu J.K."/>
            <person name="Al-Bassam M.M."/>
            <person name="Zengler K."/>
        </authorList>
    </citation>
    <scope>NUCLEOTIDE SEQUENCE</scope>
</reference>
<dbReference type="InterPro" id="IPR035644">
    <property type="entry name" value="MraZ_C"/>
</dbReference>
<dbReference type="InterPro" id="IPR003444">
    <property type="entry name" value="MraZ"/>
</dbReference>
<dbReference type="PANTHER" id="PTHR34701">
    <property type="entry name" value="TRANSCRIPTIONAL REGULATOR MRAZ"/>
    <property type="match status" value="1"/>
</dbReference>
<keyword evidence="8" id="KW-0131">Cell cycle</keyword>
<name>A0A0W8FLS3_9ZZZZ</name>
<dbReference type="PROSITE" id="PS51740">
    <property type="entry name" value="SPOVT_ABRB"/>
    <property type="match status" value="2"/>
</dbReference>
<evidence type="ECO:0000256" key="4">
    <source>
        <dbReference type="ARBA" id="ARBA00023015"/>
    </source>
</evidence>
<keyword evidence="8" id="KW-0132">Cell division</keyword>
<accession>A0A0W8FLS3</accession>
<protein>
    <recommendedName>
        <fullName evidence="1">Transcriptional regulator MraZ</fullName>
    </recommendedName>
</protein>
<dbReference type="EMBL" id="LNQE01001012">
    <property type="protein sequence ID" value="KUG21893.1"/>
    <property type="molecule type" value="Genomic_DNA"/>
</dbReference>
<sequence>MSVFRGQYHHAIDEKGRIIFPSKFREIFADEYDNRIVITNWDQYLMVFPYDEWLIIEEKVAHQSKLRKEVRSFQRFFMSGAVDCSIDGQGRVLIPPTLREYAQLEKDIVLAGMLKNIEIWSKDRFEERMKQAAGEIDKCADFIADLGI</sequence>
<dbReference type="InterPro" id="IPR007159">
    <property type="entry name" value="SpoVT-AbrB_dom"/>
</dbReference>
<dbReference type="HAMAP" id="MF_01008">
    <property type="entry name" value="MraZ"/>
    <property type="match status" value="1"/>
</dbReference>
<dbReference type="CDD" id="cd16321">
    <property type="entry name" value="MraZ_C"/>
    <property type="match status" value="1"/>
</dbReference>
<keyword evidence="6" id="KW-0804">Transcription</keyword>
<dbReference type="NCBIfam" id="TIGR00242">
    <property type="entry name" value="division/cell wall cluster transcriptional repressor MraZ"/>
    <property type="match status" value="1"/>
</dbReference>
<dbReference type="AlphaFoldDB" id="A0A0W8FLS3"/>
<proteinExistence type="inferred from homology"/>